<evidence type="ECO:0000256" key="2">
    <source>
        <dbReference type="SAM" id="Phobius"/>
    </source>
</evidence>
<keyword evidence="2" id="KW-0812">Transmembrane</keyword>
<dbReference type="EMBL" id="UXEP01000084">
    <property type="protein sequence ID" value="VDC43937.1"/>
    <property type="molecule type" value="Genomic_DNA"/>
</dbReference>
<protein>
    <submittedName>
        <fullName evidence="3">Uncharacterized protein</fullName>
    </submittedName>
</protein>
<evidence type="ECO:0000313" key="3">
    <source>
        <dbReference type="EMBL" id="VDC43937.1"/>
    </source>
</evidence>
<dbReference type="AlphaFoldDB" id="A0A3P5XT01"/>
<accession>A0A3P5XT01</accession>
<organism evidence="3 4">
    <name type="scientific">Streptococcus canis</name>
    <dbReference type="NCBI Taxonomy" id="1329"/>
    <lineage>
        <taxon>Bacteria</taxon>
        <taxon>Bacillati</taxon>
        <taxon>Bacillota</taxon>
        <taxon>Bacilli</taxon>
        <taxon>Lactobacillales</taxon>
        <taxon>Streptococcaceae</taxon>
        <taxon>Streptococcus</taxon>
    </lineage>
</organism>
<dbReference type="RefSeq" id="WP_125075041.1">
    <property type="nucleotide sequence ID" value="NZ_UXEP01000084.1"/>
</dbReference>
<reference evidence="3 4" key="1">
    <citation type="submission" date="2018-10" db="EMBL/GenBank/DDBJ databases">
        <authorList>
            <consortium name="Molecular Microbiology and Infection Unit (UMMI)"/>
            <person name="Machado M."/>
        </authorList>
    </citation>
    <scope>NUCLEOTIDE SEQUENCE [LARGE SCALE GENOMIC DNA]</scope>
    <source>
        <strain evidence="3">FMV2238.02</strain>
    </source>
</reference>
<evidence type="ECO:0000313" key="4">
    <source>
        <dbReference type="Proteomes" id="UP000280759"/>
    </source>
</evidence>
<sequence length="195" mass="21472">MIKYVKEYWMFVGIVLLGGLFVGMSFLHPHKKSSQTTTAPTEKVMKAKGASSEELPAETENEKNYRQAFLALERPYGSVHSSEKEKLSASLFQGLQTLTAAQTVSDVTGTIENHLSMTSQAMLETVGIAFLVNHYQVDQESLLVTPSKAEDVLQFLVVLKKENSPNAYLIGNWNKTVDQLQIVQIIGGDIGATYG</sequence>
<keyword evidence="4" id="KW-1185">Reference proteome</keyword>
<gene>
    <name evidence="3" type="ORF">FMV2238Y02_24020</name>
</gene>
<name>A0A3P5XT01_STRCB</name>
<proteinExistence type="predicted"/>
<keyword evidence="2" id="KW-1133">Transmembrane helix</keyword>
<keyword evidence="2" id="KW-0472">Membrane</keyword>
<feature type="transmembrane region" description="Helical" evidence="2">
    <location>
        <begin position="7"/>
        <end position="27"/>
    </location>
</feature>
<feature type="region of interest" description="Disordered" evidence="1">
    <location>
        <begin position="31"/>
        <end position="61"/>
    </location>
</feature>
<evidence type="ECO:0000256" key="1">
    <source>
        <dbReference type="SAM" id="MobiDB-lite"/>
    </source>
</evidence>
<dbReference type="Proteomes" id="UP000280759">
    <property type="component" value="Unassembled WGS sequence"/>
</dbReference>